<dbReference type="SUPFAM" id="SSF90002">
    <property type="entry name" value="Hypothetical protein YjiA, C-terminal domain"/>
    <property type="match status" value="1"/>
</dbReference>
<evidence type="ECO:0000313" key="2">
    <source>
        <dbReference type="EMBL" id="MBP2474915.1"/>
    </source>
</evidence>
<gene>
    <name evidence="2" type="ORF">JOF53_003787</name>
</gene>
<dbReference type="SMART" id="SM00833">
    <property type="entry name" value="CobW_C"/>
    <property type="match status" value="1"/>
</dbReference>
<reference evidence="2 3" key="1">
    <citation type="submission" date="2021-03" db="EMBL/GenBank/DDBJ databases">
        <title>Sequencing the genomes of 1000 actinobacteria strains.</title>
        <authorList>
            <person name="Klenk H.-P."/>
        </authorList>
    </citation>
    <scope>NUCLEOTIDE SEQUENCE [LARGE SCALE GENOMIC DNA]</scope>
    <source>
        <strain evidence="2 3">DSM 44580</strain>
    </source>
</reference>
<comment type="caution">
    <text evidence="2">The sequence shown here is derived from an EMBL/GenBank/DDBJ whole genome shotgun (WGS) entry which is preliminary data.</text>
</comment>
<dbReference type="InterPro" id="IPR051927">
    <property type="entry name" value="Zn_Chap_cDPG_Synth"/>
</dbReference>
<dbReference type="EMBL" id="JAGIOO010000001">
    <property type="protein sequence ID" value="MBP2474915.1"/>
    <property type="molecule type" value="Genomic_DNA"/>
</dbReference>
<dbReference type="PANTHER" id="PTHR43603">
    <property type="entry name" value="COBW DOMAIN-CONTAINING PROTEIN DDB_G0274527"/>
    <property type="match status" value="1"/>
</dbReference>
<dbReference type="InterPro" id="IPR003495">
    <property type="entry name" value="CobW/HypB/UreG_nucleotide-bd"/>
</dbReference>
<name>A0ABS5AEB4_9PSEU</name>
<protein>
    <submittedName>
        <fullName evidence="2">G3E family GTPase</fullName>
    </submittedName>
</protein>
<dbReference type="Pfam" id="PF07683">
    <property type="entry name" value="CobW_C"/>
    <property type="match status" value="1"/>
</dbReference>
<dbReference type="Gene3D" id="3.40.50.300">
    <property type="entry name" value="P-loop containing nucleotide triphosphate hydrolases"/>
    <property type="match status" value="1"/>
</dbReference>
<sequence length="414" mass="45274">MTRQRTPLLLVAGLAAEHAAVVADRYAADPHTAVLHHDLREVTQGVVLRRLRHGGYDRTETLELAHGCVSCTLREDLLPVVLRLAHAPDVRRVVLHCDRALEPEAVCWALRHVVVDGRTAESEVYVEGVLTVVDAATWFADATGDIELSERGLHASADDERTVAQVAVGQVEFADLLVLAGEAPDAWTAARTDAVLDRLAPLAPRTRLADLDPVRFLARVPANARRGEIDDAHAPLLRGQPPLTEDSGVALTVFSQRRPFHPDRLHEALDFLLDGVVRARGRVWVASQPEVALFLETAGGGLRIGHAGPWLAALEPEQWSAVDGDRRAMANLVWDPYYGDRSQDLVVLSHSAVPAEITEALTAALLTDEELAQGWDAWLAYEDPFGTWHEDPCEDAGEPRGPVDVIISNQKDEQ</sequence>
<evidence type="ECO:0000313" key="3">
    <source>
        <dbReference type="Proteomes" id="UP001519363"/>
    </source>
</evidence>
<dbReference type="PANTHER" id="PTHR43603:SF1">
    <property type="entry name" value="ZINC-REGULATED GTPASE METALLOPROTEIN ACTIVATOR 1"/>
    <property type="match status" value="1"/>
</dbReference>
<dbReference type="Pfam" id="PF02492">
    <property type="entry name" value="cobW"/>
    <property type="match status" value="1"/>
</dbReference>
<accession>A0ABS5AEB4</accession>
<keyword evidence="3" id="KW-1185">Reference proteome</keyword>
<dbReference type="InterPro" id="IPR027417">
    <property type="entry name" value="P-loop_NTPase"/>
</dbReference>
<organism evidence="2 3">
    <name type="scientific">Crossiella equi</name>
    <dbReference type="NCBI Taxonomy" id="130796"/>
    <lineage>
        <taxon>Bacteria</taxon>
        <taxon>Bacillati</taxon>
        <taxon>Actinomycetota</taxon>
        <taxon>Actinomycetes</taxon>
        <taxon>Pseudonocardiales</taxon>
        <taxon>Pseudonocardiaceae</taxon>
        <taxon>Crossiella</taxon>
    </lineage>
</organism>
<dbReference type="NCBIfam" id="NF047431">
    <property type="entry name" value="hiber_recruit"/>
    <property type="match status" value="1"/>
</dbReference>
<feature type="domain" description="CobW C-terminal" evidence="1">
    <location>
        <begin position="249"/>
        <end position="365"/>
    </location>
</feature>
<evidence type="ECO:0000259" key="1">
    <source>
        <dbReference type="SMART" id="SM00833"/>
    </source>
</evidence>
<dbReference type="Proteomes" id="UP001519363">
    <property type="component" value="Unassembled WGS sequence"/>
</dbReference>
<dbReference type="InterPro" id="IPR011629">
    <property type="entry name" value="CobW-like_C"/>
</dbReference>
<proteinExistence type="predicted"/>